<feature type="signal peptide" evidence="1">
    <location>
        <begin position="1"/>
        <end position="23"/>
    </location>
</feature>
<evidence type="ECO:0000256" key="1">
    <source>
        <dbReference type="SAM" id="SignalP"/>
    </source>
</evidence>
<sequence>MTRILFALALSCAFMASAGLAQADDATPLAFKKTSVMAMIDGKLTRVDTTAFKQLDTPYEVDGMFVKFTHGGKEYRVKATDTNVETNKPRVCGPTEIKVAQSNQKIGATQMGSGESACVNQN</sequence>
<evidence type="ECO:0000313" key="3">
    <source>
        <dbReference type="Proteomes" id="UP000025171"/>
    </source>
</evidence>
<protein>
    <recommendedName>
        <fullName evidence="4">Lipoprotein</fullName>
    </recommendedName>
</protein>
<accession>A0A059FFU2</accession>
<dbReference type="EMBL" id="ARYK01000008">
    <property type="protein sequence ID" value="KCZ89467.1"/>
    <property type="molecule type" value="Genomic_DNA"/>
</dbReference>
<feature type="chain" id="PRO_5001572166" description="Lipoprotein" evidence="1">
    <location>
        <begin position="24"/>
        <end position="122"/>
    </location>
</feature>
<dbReference type="STRING" id="1280950.HJO_14652"/>
<dbReference type="PATRIC" id="fig|1280950.3.peg.2942"/>
<gene>
    <name evidence="2" type="ORF">HJO_14652</name>
</gene>
<evidence type="ECO:0008006" key="4">
    <source>
        <dbReference type="Google" id="ProtNLM"/>
    </source>
</evidence>
<proteinExistence type="predicted"/>
<organism evidence="2 3">
    <name type="scientific">Hyphomonas johnsonii MHS-2</name>
    <dbReference type="NCBI Taxonomy" id="1280950"/>
    <lineage>
        <taxon>Bacteria</taxon>
        <taxon>Pseudomonadati</taxon>
        <taxon>Pseudomonadota</taxon>
        <taxon>Alphaproteobacteria</taxon>
        <taxon>Hyphomonadales</taxon>
        <taxon>Hyphomonadaceae</taxon>
        <taxon>Hyphomonas</taxon>
    </lineage>
</organism>
<dbReference type="Proteomes" id="UP000025171">
    <property type="component" value="Unassembled WGS sequence"/>
</dbReference>
<dbReference type="RefSeq" id="WP_156945697.1">
    <property type="nucleotide sequence ID" value="NZ_ARYK01000008.1"/>
</dbReference>
<comment type="caution">
    <text evidence="2">The sequence shown here is derived from an EMBL/GenBank/DDBJ whole genome shotgun (WGS) entry which is preliminary data.</text>
</comment>
<keyword evidence="3" id="KW-1185">Reference proteome</keyword>
<reference evidence="2 3" key="1">
    <citation type="journal article" date="2014" name="Antonie Van Leeuwenhoek">
        <title>Hyphomonas beringensis sp. nov. and Hyphomonas chukchiensis sp. nov., isolated from surface seawater of the Bering Sea and Chukchi Sea.</title>
        <authorList>
            <person name="Li C."/>
            <person name="Lai Q."/>
            <person name="Li G."/>
            <person name="Dong C."/>
            <person name="Wang J."/>
            <person name="Liao Y."/>
            <person name="Shao Z."/>
        </authorList>
    </citation>
    <scope>NUCLEOTIDE SEQUENCE [LARGE SCALE GENOMIC DNA]</scope>
    <source>
        <strain evidence="2 3">MHS-2</strain>
    </source>
</reference>
<keyword evidence="1" id="KW-0732">Signal</keyword>
<evidence type="ECO:0000313" key="2">
    <source>
        <dbReference type="EMBL" id="KCZ89467.1"/>
    </source>
</evidence>
<name>A0A059FFU2_9PROT</name>
<dbReference type="AlphaFoldDB" id="A0A059FFU2"/>